<dbReference type="AlphaFoldDB" id="A0A5N6N2P9"/>
<feature type="compositionally biased region" description="Polar residues" evidence="1">
    <location>
        <begin position="14"/>
        <end position="25"/>
    </location>
</feature>
<evidence type="ECO:0000313" key="2">
    <source>
        <dbReference type="EMBL" id="KAD4180384.1"/>
    </source>
</evidence>
<evidence type="ECO:0000256" key="1">
    <source>
        <dbReference type="SAM" id="MobiDB-lite"/>
    </source>
</evidence>
<proteinExistence type="predicted"/>
<sequence length="68" mass="7570">METGQPSIDGLGKTHSNTRPNTTKATDPDLIMRSKRKPEEAIEFIQPPKVVRSMGHIVVQNELLDDIS</sequence>
<evidence type="ECO:0000313" key="3">
    <source>
        <dbReference type="Proteomes" id="UP000326396"/>
    </source>
</evidence>
<dbReference type="Proteomes" id="UP000326396">
    <property type="component" value="Linkage Group LG4"/>
</dbReference>
<keyword evidence="3" id="KW-1185">Reference proteome</keyword>
<accession>A0A5N6N2P9</accession>
<comment type="caution">
    <text evidence="2">The sequence shown here is derived from an EMBL/GenBank/DDBJ whole genome shotgun (WGS) entry which is preliminary data.</text>
</comment>
<protein>
    <submittedName>
        <fullName evidence="2">Uncharacterized protein</fullName>
    </submittedName>
</protein>
<feature type="region of interest" description="Disordered" evidence="1">
    <location>
        <begin position="1"/>
        <end position="29"/>
    </location>
</feature>
<gene>
    <name evidence="2" type="ORF">E3N88_28975</name>
</gene>
<dbReference type="EMBL" id="SZYD01000014">
    <property type="protein sequence ID" value="KAD4180384.1"/>
    <property type="molecule type" value="Genomic_DNA"/>
</dbReference>
<reference evidence="2 3" key="1">
    <citation type="submission" date="2019-05" db="EMBL/GenBank/DDBJ databases">
        <title>Mikania micrantha, genome provides insights into the molecular mechanism of rapid growth.</title>
        <authorList>
            <person name="Liu B."/>
        </authorList>
    </citation>
    <scope>NUCLEOTIDE SEQUENCE [LARGE SCALE GENOMIC DNA]</scope>
    <source>
        <strain evidence="2">NLD-2019</strain>
        <tissue evidence="2">Leaf</tissue>
    </source>
</reference>
<organism evidence="2 3">
    <name type="scientific">Mikania micrantha</name>
    <name type="common">bitter vine</name>
    <dbReference type="NCBI Taxonomy" id="192012"/>
    <lineage>
        <taxon>Eukaryota</taxon>
        <taxon>Viridiplantae</taxon>
        <taxon>Streptophyta</taxon>
        <taxon>Embryophyta</taxon>
        <taxon>Tracheophyta</taxon>
        <taxon>Spermatophyta</taxon>
        <taxon>Magnoliopsida</taxon>
        <taxon>eudicotyledons</taxon>
        <taxon>Gunneridae</taxon>
        <taxon>Pentapetalae</taxon>
        <taxon>asterids</taxon>
        <taxon>campanulids</taxon>
        <taxon>Asterales</taxon>
        <taxon>Asteraceae</taxon>
        <taxon>Asteroideae</taxon>
        <taxon>Heliantheae alliance</taxon>
        <taxon>Eupatorieae</taxon>
        <taxon>Mikania</taxon>
    </lineage>
</organism>
<name>A0A5N6N2P9_9ASTR</name>